<comment type="caution">
    <text evidence="1">The sequence shown here is derived from an EMBL/GenBank/DDBJ whole genome shotgun (WGS) entry which is preliminary data.</text>
</comment>
<organism evidence="1 2">
    <name type="scientific">Stentor coeruleus</name>
    <dbReference type="NCBI Taxonomy" id="5963"/>
    <lineage>
        <taxon>Eukaryota</taxon>
        <taxon>Sar</taxon>
        <taxon>Alveolata</taxon>
        <taxon>Ciliophora</taxon>
        <taxon>Postciliodesmatophora</taxon>
        <taxon>Heterotrichea</taxon>
        <taxon>Heterotrichida</taxon>
        <taxon>Stentoridae</taxon>
        <taxon>Stentor</taxon>
    </lineage>
</organism>
<dbReference type="EMBL" id="MPUH01000199">
    <property type="protein sequence ID" value="OMJ86638.1"/>
    <property type="molecule type" value="Genomic_DNA"/>
</dbReference>
<gene>
    <name evidence="1" type="ORF">SteCoe_11787</name>
</gene>
<keyword evidence="2" id="KW-1185">Reference proteome</keyword>
<accession>A0A1R2CC98</accession>
<proteinExistence type="predicted"/>
<name>A0A1R2CC98_9CILI</name>
<evidence type="ECO:0000313" key="2">
    <source>
        <dbReference type="Proteomes" id="UP000187209"/>
    </source>
</evidence>
<sequence>MQSLYKESTYRKSNASDYNKLIKNYEVSTEIIVYPISLTQGRNSTSKACEIDKPGIHKKSLYMDRFRAKRNEKVKVYYRVFYCLTKLNSNYTMIKQTAFLYWNNYIQNQNLFNKKCLSQALLAYLLPFLQNHTSKILSSIITHSKYSQIIKKLIQALELVHYKISINLKANALSNIRKLKNKYAFDKSTAKFVYNLVRIISTKNFRKYFYAFMAIKEHSDQVRKKFLSNFYCASDFYTKLSKIFNRNYHIHIPEAFYILKSYYHKILNNNNAEAIIKMKRKNSERLEFYDKYESFDTIKSCSLHRLYFLKASKLAYLFKKVYIKLTALSFLKWESDMQRDRFNISISKSFKSCDNSFTLFTNSYETRESFTKYLPIPKNIHDYIDDIQKISHNDIPIIYCYGDYYSG</sequence>
<protein>
    <submittedName>
        <fullName evidence="1">Uncharacterized protein</fullName>
    </submittedName>
</protein>
<dbReference type="Proteomes" id="UP000187209">
    <property type="component" value="Unassembled WGS sequence"/>
</dbReference>
<reference evidence="1 2" key="1">
    <citation type="submission" date="2016-11" db="EMBL/GenBank/DDBJ databases">
        <title>The macronuclear genome of Stentor coeruleus: a giant cell with tiny introns.</title>
        <authorList>
            <person name="Slabodnick M."/>
            <person name="Ruby J.G."/>
            <person name="Reiff S.B."/>
            <person name="Swart E.C."/>
            <person name="Gosai S."/>
            <person name="Prabakaran S."/>
            <person name="Witkowska E."/>
            <person name="Larue G.E."/>
            <person name="Fisher S."/>
            <person name="Freeman R.M."/>
            <person name="Gunawardena J."/>
            <person name="Chu W."/>
            <person name="Stover N.A."/>
            <person name="Gregory B.D."/>
            <person name="Nowacki M."/>
            <person name="Derisi J."/>
            <person name="Roy S.W."/>
            <person name="Marshall W.F."/>
            <person name="Sood P."/>
        </authorList>
    </citation>
    <scope>NUCLEOTIDE SEQUENCE [LARGE SCALE GENOMIC DNA]</scope>
    <source>
        <strain evidence="1">WM001</strain>
    </source>
</reference>
<evidence type="ECO:0000313" key="1">
    <source>
        <dbReference type="EMBL" id="OMJ86638.1"/>
    </source>
</evidence>
<dbReference type="AlphaFoldDB" id="A0A1R2CC98"/>